<reference evidence="1 2" key="1">
    <citation type="submission" date="2023-06" db="EMBL/GenBank/DDBJ databases">
        <title>Sporosarcina sp. nov., isolated from Korean traditional fermented seafood 'Jeotgal'.</title>
        <authorList>
            <person name="Yang A.I."/>
            <person name="Shin N.-R."/>
        </authorList>
    </citation>
    <scope>NUCLEOTIDE SEQUENCE [LARGE SCALE GENOMIC DNA]</scope>
    <source>
        <strain evidence="1 2">KCTC13119</strain>
    </source>
</reference>
<sequence>MTHPLITHTAPQPPIRLQTPLTLREGQMFKGHIKQFFPGNLAEVQIGQHKLMAKLEVPMKAGDAYYFQVKAVEPELQLKIISGPIQAQDNQSKQLANLVDRMQLQQSKEMQSVLAHFIKNKIPFTRENLIDATKLLKSVPVAVRGEALQMIQKLMQLRLPLTPKHFSSLMSVEMKEGFHQLLQALQVALDDELGLQPAAKHSILSTLESLSGVTKMAMDNALLHHAVVKLLDDNVPQQERFQILQLLKSVGLLPKQASMANLQTTLTNQLIGQVESQIHSPNGQLNRQEKVINKDVLSTNQTIIDRLETIIKNAKMHHSTELFQSIRQFATEVQQDTVLEQPQKQQMMKLLVALEKLSVTELPSSPITTQLTKILVKHMAEQGQKQPFDVNIPNALHKLFGENALGNASLISQRIAQLNVPITNQLLQEAQTSVSNAIDGKTMQMVMQSITASLGVNYEVTIGHQQGDFQKNSEWLKPQLVALLQDPSISTKTRDVAEMIVTRMNGHLLHSGEVGLNQQIVMQLPMSILGQRIDATLQWNGRMKDDGKIDPEFARIMFYLELSSLDKTVVDMQVQNRIVTLTIYNEEERLKMIGDLFRERLKEGLASSKYILSGVSFKKFEESTETAIRQQEIIQEHQGVDFRI</sequence>
<dbReference type="Proteomes" id="UP001282284">
    <property type="component" value="Unassembled WGS sequence"/>
</dbReference>
<dbReference type="EMBL" id="JAUBDI010000001">
    <property type="protein sequence ID" value="MDW0111797.1"/>
    <property type="molecule type" value="Genomic_DNA"/>
</dbReference>
<keyword evidence="2" id="KW-1185">Reference proteome</keyword>
<evidence type="ECO:0008006" key="3">
    <source>
        <dbReference type="Google" id="ProtNLM"/>
    </source>
</evidence>
<organism evidence="1 2">
    <name type="scientific">Sporosarcina saromensis</name>
    <dbReference type="NCBI Taxonomy" id="359365"/>
    <lineage>
        <taxon>Bacteria</taxon>
        <taxon>Bacillati</taxon>
        <taxon>Bacillota</taxon>
        <taxon>Bacilli</taxon>
        <taxon>Bacillales</taxon>
        <taxon>Caryophanaceae</taxon>
        <taxon>Sporosarcina</taxon>
    </lineage>
</organism>
<accession>A0ABU4G5Y0</accession>
<evidence type="ECO:0000313" key="1">
    <source>
        <dbReference type="EMBL" id="MDW0111797.1"/>
    </source>
</evidence>
<gene>
    <name evidence="1" type="ORF">QT711_01275</name>
</gene>
<protein>
    <recommendedName>
        <fullName evidence="3">Hook-length control protein FliK</fullName>
    </recommendedName>
</protein>
<dbReference type="RefSeq" id="WP_317941677.1">
    <property type="nucleotide sequence ID" value="NZ_JAUBDI010000001.1"/>
</dbReference>
<name>A0ABU4G5Y0_9BACL</name>
<proteinExistence type="predicted"/>
<evidence type="ECO:0000313" key="2">
    <source>
        <dbReference type="Proteomes" id="UP001282284"/>
    </source>
</evidence>
<comment type="caution">
    <text evidence="1">The sequence shown here is derived from an EMBL/GenBank/DDBJ whole genome shotgun (WGS) entry which is preliminary data.</text>
</comment>